<organism evidence="5 6">
    <name type="scientific">Nannocystis punicea</name>
    <dbReference type="NCBI Taxonomy" id="2995304"/>
    <lineage>
        <taxon>Bacteria</taxon>
        <taxon>Pseudomonadati</taxon>
        <taxon>Myxococcota</taxon>
        <taxon>Polyangia</taxon>
        <taxon>Nannocystales</taxon>
        <taxon>Nannocystaceae</taxon>
        <taxon>Nannocystis</taxon>
    </lineage>
</organism>
<keyword evidence="2" id="KW-0547">Nucleotide-binding</keyword>
<dbReference type="PROSITE" id="PS50893">
    <property type="entry name" value="ABC_TRANSPORTER_2"/>
    <property type="match status" value="1"/>
</dbReference>
<dbReference type="SUPFAM" id="SSF52540">
    <property type="entry name" value="P-loop containing nucleoside triphosphate hydrolases"/>
    <property type="match status" value="1"/>
</dbReference>
<dbReference type="InterPro" id="IPR003593">
    <property type="entry name" value="AAA+_ATPase"/>
</dbReference>
<dbReference type="SMART" id="SM00382">
    <property type="entry name" value="AAA"/>
    <property type="match status" value="1"/>
</dbReference>
<dbReference type="Gene3D" id="3.40.50.300">
    <property type="entry name" value="P-loop containing nucleotide triphosphate hydrolases"/>
    <property type="match status" value="1"/>
</dbReference>
<keyword evidence="1" id="KW-0813">Transport</keyword>
<proteinExistence type="predicted"/>
<dbReference type="PROSITE" id="PS00211">
    <property type="entry name" value="ABC_TRANSPORTER_1"/>
    <property type="match status" value="1"/>
</dbReference>
<evidence type="ECO:0000256" key="3">
    <source>
        <dbReference type="ARBA" id="ARBA00022840"/>
    </source>
</evidence>
<dbReference type="Pfam" id="PF00005">
    <property type="entry name" value="ABC_tran"/>
    <property type="match status" value="1"/>
</dbReference>
<dbReference type="InterPro" id="IPR017871">
    <property type="entry name" value="ABC_transporter-like_CS"/>
</dbReference>
<dbReference type="RefSeq" id="WP_269038255.1">
    <property type="nucleotide sequence ID" value="NZ_CP114040.1"/>
</dbReference>
<evidence type="ECO:0000259" key="4">
    <source>
        <dbReference type="PROSITE" id="PS50893"/>
    </source>
</evidence>
<dbReference type="InterPro" id="IPR003439">
    <property type="entry name" value="ABC_transporter-like_ATP-bd"/>
</dbReference>
<evidence type="ECO:0000313" key="5">
    <source>
        <dbReference type="EMBL" id="WAS95912.1"/>
    </source>
</evidence>
<evidence type="ECO:0000256" key="2">
    <source>
        <dbReference type="ARBA" id="ARBA00022741"/>
    </source>
</evidence>
<feature type="domain" description="ABC transporter" evidence="4">
    <location>
        <begin position="9"/>
        <end position="251"/>
    </location>
</feature>
<dbReference type="GO" id="GO:0005524">
    <property type="term" value="F:ATP binding"/>
    <property type="evidence" value="ECO:0007669"/>
    <property type="project" value="UniProtKB-KW"/>
</dbReference>
<name>A0ABY7H9Y3_9BACT</name>
<dbReference type="Proteomes" id="UP001164459">
    <property type="component" value="Chromosome"/>
</dbReference>
<dbReference type="InterPro" id="IPR027417">
    <property type="entry name" value="P-loop_NTPase"/>
</dbReference>
<dbReference type="EMBL" id="CP114040">
    <property type="protein sequence ID" value="WAS95912.1"/>
    <property type="molecule type" value="Genomic_DNA"/>
</dbReference>
<evidence type="ECO:0000313" key="6">
    <source>
        <dbReference type="Proteomes" id="UP001164459"/>
    </source>
</evidence>
<dbReference type="PANTHER" id="PTHR43023">
    <property type="entry name" value="PROTEIN TRIGALACTOSYLDIACYLGLYCEROL 3, CHLOROPLASTIC"/>
    <property type="match status" value="1"/>
</dbReference>
<reference evidence="5" key="1">
    <citation type="submission" date="2022-11" db="EMBL/GenBank/DDBJ databases">
        <title>Minimal conservation of predation-associated metabolite biosynthetic gene clusters underscores biosynthetic potential of Myxococcota including descriptions for ten novel species: Archangium lansinium sp. nov., Myxococcus landrumus sp. nov., Nannocystis bai.</title>
        <authorList>
            <person name="Ahearne A."/>
            <person name="Stevens C."/>
            <person name="Dowd S."/>
        </authorList>
    </citation>
    <scope>NUCLEOTIDE SEQUENCE</scope>
    <source>
        <strain evidence="5">Fl3</strain>
    </source>
</reference>
<sequence length="261" mass="29042">MMAEQQPAITLERVCKSFGNNRVLHEVSLVLPAGKILVMLGPSGTGKSVLLRCLVGLMKPDSGRIFVEGQDITALDERRSAGREQMFALRRKFGMLFQDGALFDDMCVGDNVAFPLRQHAKMSERQIAERVAEDLERVGLKNVQRKMPAELSGGMRKRVAFARAIALRPRIVLCDEPSSGLDPVMSATLDELILDLHRSLNMTFVVISHDTAEARTIADYIGLLYKGELQEFGPKEQVLRSSRLAINQFFDRSTDGPIQVL</sequence>
<keyword evidence="3 5" id="KW-0067">ATP-binding</keyword>
<gene>
    <name evidence="5" type="ORF">O0S08_07085</name>
</gene>
<protein>
    <submittedName>
        <fullName evidence="5">ABC transporter ATP-binding protein</fullName>
    </submittedName>
</protein>
<evidence type="ECO:0000256" key="1">
    <source>
        <dbReference type="ARBA" id="ARBA00022448"/>
    </source>
</evidence>
<accession>A0ABY7H9Y3</accession>
<dbReference type="PANTHER" id="PTHR43023:SF6">
    <property type="entry name" value="INTERMEMBRANE PHOSPHOLIPID TRANSPORT SYSTEM ATP-BINDING PROTEIN MLAF"/>
    <property type="match status" value="1"/>
</dbReference>
<dbReference type="CDD" id="cd03261">
    <property type="entry name" value="ABC_Org_Solvent_Resistant"/>
    <property type="match status" value="1"/>
</dbReference>
<keyword evidence="6" id="KW-1185">Reference proteome</keyword>